<feature type="domain" description="G-protein coupled receptors family 1 profile" evidence="9">
    <location>
        <begin position="1"/>
        <end position="231"/>
    </location>
</feature>
<dbReference type="PANTHER" id="PTHR45695:SF9">
    <property type="entry name" value="LEUCOKININ RECEPTOR"/>
    <property type="match status" value="1"/>
</dbReference>
<dbReference type="PROSITE" id="PS50262">
    <property type="entry name" value="G_PROTEIN_RECEP_F1_2"/>
    <property type="match status" value="1"/>
</dbReference>
<evidence type="ECO:0000313" key="10">
    <source>
        <dbReference type="EMBL" id="CAF0988941.1"/>
    </source>
</evidence>
<dbReference type="GO" id="GO:0005886">
    <property type="term" value="C:plasma membrane"/>
    <property type="evidence" value="ECO:0007669"/>
    <property type="project" value="TreeGrafter"/>
</dbReference>
<proteinExistence type="predicted"/>
<keyword evidence="2 8" id="KW-0812">Transmembrane</keyword>
<evidence type="ECO:0000259" key="9">
    <source>
        <dbReference type="PROSITE" id="PS50262"/>
    </source>
</evidence>
<dbReference type="PANTHER" id="PTHR45695">
    <property type="entry name" value="LEUCOKININ RECEPTOR-RELATED"/>
    <property type="match status" value="1"/>
</dbReference>
<dbReference type="EMBL" id="CAJNOR010000713">
    <property type="protein sequence ID" value="CAF0988941.1"/>
    <property type="molecule type" value="Genomic_DNA"/>
</dbReference>
<sequence>MLLVWAMSTNLCSVTNRDPLAYSTVYCKVRPYLISSLFMISRTNIVLACADRHALCSPDVRIRAFSRSQNAFRLIPLVILIWICLPIHIAIFNTIEGNQCIVPGVYRILYAVYAIICASILPPFSMAIFGLLAYRNLRYMQRRIQPTNSDQRRQTRIKRTDYKIMKMLSVEVMIYCASILPFPINTVYAAVTVNVIKSKDRAAVDDFLSFLAGSVLQYMNTSTAMYSNLITSAAFRKELKKFFKNRLKLHRVLNNAASTKEHQIVPEDGTPLNN</sequence>
<dbReference type="InterPro" id="IPR000276">
    <property type="entry name" value="GPCR_Rhodpsn"/>
</dbReference>
<evidence type="ECO:0000256" key="7">
    <source>
        <dbReference type="ARBA" id="ARBA00023224"/>
    </source>
</evidence>
<keyword evidence="4" id="KW-0297">G-protein coupled receptor</keyword>
<evidence type="ECO:0000256" key="8">
    <source>
        <dbReference type="SAM" id="Phobius"/>
    </source>
</evidence>
<dbReference type="CDD" id="cd00637">
    <property type="entry name" value="7tm_classA_rhodopsin-like"/>
    <property type="match status" value="1"/>
</dbReference>
<keyword evidence="12" id="KW-1185">Reference proteome</keyword>
<dbReference type="GO" id="GO:0004930">
    <property type="term" value="F:G protein-coupled receptor activity"/>
    <property type="evidence" value="ECO:0007669"/>
    <property type="project" value="UniProtKB-KW"/>
</dbReference>
<evidence type="ECO:0000313" key="11">
    <source>
        <dbReference type="EMBL" id="CAF1349283.1"/>
    </source>
</evidence>
<dbReference type="SUPFAM" id="SSF81321">
    <property type="entry name" value="Family A G protein-coupled receptor-like"/>
    <property type="match status" value="1"/>
</dbReference>
<keyword evidence="6" id="KW-0675">Receptor</keyword>
<feature type="transmembrane region" description="Helical" evidence="8">
    <location>
        <begin position="111"/>
        <end position="134"/>
    </location>
</feature>
<organism evidence="10 12">
    <name type="scientific">Adineta ricciae</name>
    <name type="common">Rotifer</name>
    <dbReference type="NCBI Taxonomy" id="249248"/>
    <lineage>
        <taxon>Eukaryota</taxon>
        <taxon>Metazoa</taxon>
        <taxon>Spiralia</taxon>
        <taxon>Gnathifera</taxon>
        <taxon>Rotifera</taxon>
        <taxon>Eurotatoria</taxon>
        <taxon>Bdelloidea</taxon>
        <taxon>Adinetida</taxon>
        <taxon>Adinetidae</taxon>
        <taxon>Adineta</taxon>
    </lineage>
</organism>
<dbReference type="Proteomes" id="UP000663852">
    <property type="component" value="Unassembled WGS sequence"/>
</dbReference>
<feature type="transmembrane region" description="Helical" evidence="8">
    <location>
        <begin position="216"/>
        <end position="235"/>
    </location>
</feature>
<feature type="transmembrane region" description="Helical" evidence="8">
    <location>
        <begin position="172"/>
        <end position="196"/>
    </location>
</feature>
<feature type="transmembrane region" description="Helical" evidence="8">
    <location>
        <begin position="71"/>
        <end position="91"/>
    </location>
</feature>
<evidence type="ECO:0000256" key="4">
    <source>
        <dbReference type="ARBA" id="ARBA00023040"/>
    </source>
</evidence>
<evidence type="ECO:0000256" key="6">
    <source>
        <dbReference type="ARBA" id="ARBA00023170"/>
    </source>
</evidence>
<evidence type="ECO:0000256" key="3">
    <source>
        <dbReference type="ARBA" id="ARBA00022989"/>
    </source>
</evidence>
<evidence type="ECO:0000313" key="12">
    <source>
        <dbReference type="Proteomes" id="UP000663828"/>
    </source>
</evidence>
<evidence type="ECO:0000256" key="1">
    <source>
        <dbReference type="ARBA" id="ARBA00004141"/>
    </source>
</evidence>
<keyword evidence="3 8" id="KW-1133">Transmembrane helix</keyword>
<dbReference type="AlphaFoldDB" id="A0A814FYF6"/>
<dbReference type="Gene3D" id="1.20.1070.10">
    <property type="entry name" value="Rhodopsin 7-helix transmembrane proteins"/>
    <property type="match status" value="1"/>
</dbReference>
<comment type="subcellular location">
    <subcellularLocation>
        <location evidence="1">Membrane</location>
        <topology evidence="1">Multi-pass membrane protein</topology>
    </subcellularLocation>
</comment>
<evidence type="ECO:0000256" key="5">
    <source>
        <dbReference type="ARBA" id="ARBA00023136"/>
    </source>
</evidence>
<accession>A0A814FYF6</accession>
<dbReference type="Proteomes" id="UP000663828">
    <property type="component" value="Unassembled WGS sequence"/>
</dbReference>
<keyword evidence="5 8" id="KW-0472">Membrane</keyword>
<comment type="caution">
    <text evidence="10">The sequence shown here is derived from an EMBL/GenBank/DDBJ whole genome shotgun (WGS) entry which is preliminary data.</text>
</comment>
<evidence type="ECO:0000256" key="2">
    <source>
        <dbReference type="ARBA" id="ARBA00022692"/>
    </source>
</evidence>
<dbReference type="InterPro" id="IPR017452">
    <property type="entry name" value="GPCR_Rhodpsn_7TM"/>
</dbReference>
<reference evidence="10" key="1">
    <citation type="submission" date="2021-02" db="EMBL/GenBank/DDBJ databases">
        <authorList>
            <person name="Nowell W R."/>
        </authorList>
    </citation>
    <scope>NUCLEOTIDE SEQUENCE</scope>
</reference>
<protein>
    <recommendedName>
        <fullName evidence="9">G-protein coupled receptors family 1 profile domain-containing protein</fullName>
    </recommendedName>
</protein>
<dbReference type="Pfam" id="PF00001">
    <property type="entry name" value="7tm_1"/>
    <property type="match status" value="1"/>
</dbReference>
<dbReference type="EMBL" id="CAJNOJ010000262">
    <property type="protein sequence ID" value="CAF1349283.1"/>
    <property type="molecule type" value="Genomic_DNA"/>
</dbReference>
<name>A0A814FYF6_ADIRI</name>
<gene>
    <name evidence="11" type="ORF">EDS130_LOCUS33183</name>
    <name evidence="10" type="ORF">XAT740_LOCUS12591</name>
</gene>
<keyword evidence="7" id="KW-0807">Transducer</keyword>